<dbReference type="Pfam" id="PF00005">
    <property type="entry name" value="ABC_tran"/>
    <property type="match status" value="1"/>
</dbReference>
<dbReference type="AlphaFoldDB" id="A0A0D8IVU9"/>
<keyword evidence="4 9" id="KW-0067">ATP-binding</keyword>
<feature type="compositionally biased region" description="Acidic residues" evidence="5">
    <location>
        <begin position="344"/>
        <end position="353"/>
    </location>
</feature>
<dbReference type="InterPro" id="IPR027417">
    <property type="entry name" value="P-loop_NTPase"/>
</dbReference>
<dbReference type="SMART" id="SM00382">
    <property type="entry name" value="AAA"/>
    <property type="match status" value="1"/>
</dbReference>
<feature type="compositionally biased region" description="Basic and acidic residues" evidence="5">
    <location>
        <begin position="354"/>
        <end position="369"/>
    </location>
</feature>
<dbReference type="SUPFAM" id="SSF52540">
    <property type="entry name" value="P-loop containing nucleoside triphosphate hydrolases"/>
    <property type="match status" value="1"/>
</dbReference>
<dbReference type="PANTHER" id="PTHR43335">
    <property type="entry name" value="ABC TRANSPORTER, ATP-BINDING PROTEIN"/>
    <property type="match status" value="1"/>
</dbReference>
<gene>
    <name evidence="8" type="ORF">ASJ35_03575</name>
    <name evidence="9" type="ORF">FYJ76_00910</name>
    <name evidence="10" type="ORF">GMD59_17845</name>
    <name evidence="7" type="ORF">TQ39_18190</name>
</gene>
<dbReference type="GO" id="GO:0005524">
    <property type="term" value="F:ATP binding"/>
    <property type="evidence" value="ECO:0007669"/>
    <property type="project" value="UniProtKB-KW"/>
</dbReference>
<organism evidence="7 11">
    <name type="scientific">Ruthenibacterium lactatiformans</name>
    <dbReference type="NCBI Taxonomy" id="1550024"/>
    <lineage>
        <taxon>Bacteria</taxon>
        <taxon>Bacillati</taxon>
        <taxon>Bacillota</taxon>
        <taxon>Clostridia</taxon>
        <taxon>Eubacteriales</taxon>
        <taxon>Oscillospiraceae</taxon>
        <taxon>Ruthenibacterium</taxon>
    </lineage>
</organism>
<evidence type="ECO:0000313" key="7">
    <source>
        <dbReference type="EMBL" id="KJF38411.1"/>
    </source>
</evidence>
<dbReference type="InterPro" id="IPR003439">
    <property type="entry name" value="ABC_transporter-like_ATP-bd"/>
</dbReference>
<keyword evidence="2" id="KW-0813">Transport</keyword>
<dbReference type="Proteomes" id="UP000032483">
    <property type="component" value="Unassembled WGS sequence"/>
</dbReference>
<evidence type="ECO:0000256" key="3">
    <source>
        <dbReference type="ARBA" id="ARBA00022741"/>
    </source>
</evidence>
<accession>A0A0D8IVU9</accession>
<reference evidence="8 12" key="2">
    <citation type="submission" date="2015-10" db="EMBL/GenBank/DDBJ databases">
        <title>A novel member of the family Ruminococcaceae isolated from human faeces.</title>
        <authorList>
            <person name="Shkoporov A.N."/>
            <person name="Chaplin A.V."/>
            <person name="Motuzova O.V."/>
            <person name="Kafarskaia L.I."/>
            <person name="Efimov B.A."/>
        </authorList>
    </citation>
    <scope>NUCLEOTIDE SEQUENCE [LARGE SCALE GENOMIC DNA]</scope>
    <source>
        <strain evidence="8 12">668</strain>
    </source>
</reference>
<accession>A0A0W7TU58</accession>
<name>A0A0D8IVU9_9FIRM</name>
<evidence type="ECO:0000313" key="13">
    <source>
        <dbReference type="Proteomes" id="UP000431913"/>
    </source>
</evidence>
<evidence type="ECO:0000313" key="9">
    <source>
        <dbReference type="EMBL" id="MST90505.1"/>
    </source>
</evidence>
<reference evidence="10 14" key="3">
    <citation type="journal article" date="2019" name="Nat. Med.">
        <title>A library of human gut bacterial isolates paired with longitudinal multiomics data enables mechanistic microbiome research.</title>
        <authorList>
            <person name="Poyet M."/>
            <person name="Groussin M."/>
            <person name="Gibbons S.M."/>
            <person name="Avila-Pacheco J."/>
            <person name="Jiang X."/>
            <person name="Kearney S.M."/>
            <person name="Perrotta A.R."/>
            <person name="Berdy B."/>
            <person name="Zhao S."/>
            <person name="Lieberman T.D."/>
            <person name="Swanson P.K."/>
            <person name="Smith M."/>
            <person name="Roesemann S."/>
            <person name="Alexander J.E."/>
            <person name="Rich S.A."/>
            <person name="Livny J."/>
            <person name="Vlamakis H."/>
            <person name="Clish C."/>
            <person name="Bullock K."/>
            <person name="Deik A."/>
            <person name="Scott J."/>
            <person name="Pierce K.A."/>
            <person name="Xavier R.J."/>
            <person name="Alm E.J."/>
        </authorList>
    </citation>
    <scope>NUCLEOTIDE SEQUENCE [LARGE SCALE GENOMIC DNA]</scope>
    <source>
        <strain evidence="10 14">BIOML-A4</strain>
    </source>
</reference>
<dbReference type="Gene3D" id="3.40.50.300">
    <property type="entry name" value="P-loop containing nucleotide triphosphate hydrolases"/>
    <property type="match status" value="1"/>
</dbReference>
<dbReference type="EMBL" id="WMZU01000051">
    <property type="protein sequence ID" value="MTS29125.1"/>
    <property type="molecule type" value="Genomic_DNA"/>
</dbReference>
<reference evidence="9 13" key="4">
    <citation type="submission" date="2019-08" db="EMBL/GenBank/DDBJ databases">
        <title>In-depth cultivation of the pig gut microbiome towards novel bacterial diversity and tailored functional studies.</title>
        <authorList>
            <person name="Wylensek D."/>
            <person name="Hitch T.C.A."/>
            <person name="Clavel T."/>
        </authorList>
    </citation>
    <scope>NUCLEOTIDE SEQUENCE [LARGE SCALE GENOMIC DNA]</scope>
    <source>
        <strain evidence="9 13">WCA3-601-WT-6J</strain>
    </source>
</reference>
<keyword evidence="11" id="KW-1185">Reference proteome</keyword>
<feature type="domain" description="ABC transporter" evidence="6">
    <location>
        <begin position="2"/>
        <end position="231"/>
    </location>
</feature>
<evidence type="ECO:0000313" key="11">
    <source>
        <dbReference type="Proteomes" id="UP000032483"/>
    </source>
</evidence>
<feature type="region of interest" description="Disordered" evidence="5">
    <location>
        <begin position="310"/>
        <end position="369"/>
    </location>
</feature>
<dbReference type="Proteomes" id="UP000431913">
    <property type="component" value="Unassembled WGS sequence"/>
</dbReference>
<dbReference type="GO" id="GO:0016887">
    <property type="term" value="F:ATP hydrolysis activity"/>
    <property type="evidence" value="ECO:0007669"/>
    <property type="project" value="InterPro"/>
</dbReference>
<evidence type="ECO:0000313" key="10">
    <source>
        <dbReference type="EMBL" id="MTS29125.1"/>
    </source>
</evidence>
<protein>
    <submittedName>
        <fullName evidence="7 9">ABC transporter</fullName>
    </submittedName>
    <submittedName>
        <fullName evidence="10">ATP-binding cassette domain-containing protein</fullName>
    </submittedName>
</protein>
<dbReference type="EMBL" id="JXXK01000044">
    <property type="protein sequence ID" value="KJF38411.1"/>
    <property type="molecule type" value="Genomic_DNA"/>
</dbReference>
<reference evidence="7" key="1">
    <citation type="submission" date="2015-02" db="EMBL/GenBank/DDBJ databases">
        <title>A novel member of the family Ruminococcaceae isolated from human feces.</title>
        <authorList>
            <person name="Shkoporov A.N."/>
            <person name="Chaplin A.V."/>
            <person name="Motuzova O.V."/>
            <person name="Kafarskaia L.I."/>
            <person name="Khokhlova E.V."/>
            <person name="Efimov B.A."/>
        </authorList>
    </citation>
    <scope>NUCLEOTIDE SEQUENCE [LARGE SCALE GENOMIC DNA]</scope>
    <source>
        <strain evidence="7">585-1</strain>
    </source>
</reference>
<evidence type="ECO:0000256" key="4">
    <source>
        <dbReference type="ARBA" id="ARBA00022840"/>
    </source>
</evidence>
<dbReference type="EMBL" id="LMUA01000003">
    <property type="protein sequence ID" value="KUE77361.1"/>
    <property type="molecule type" value="Genomic_DNA"/>
</dbReference>
<evidence type="ECO:0000313" key="14">
    <source>
        <dbReference type="Proteomes" id="UP000472755"/>
    </source>
</evidence>
<dbReference type="PROSITE" id="PS50893">
    <property type="entry name" value="ABC_TRANSPORTER_2"/>
    <property type="match status" value="1"/>
</dbReference>
<evidence type="ECO:0000256" key="1">
    <source>
        <dbReference type="ARBA" id="ARBA00005417"/>
    </source>
</evidence>
<evidence type="ECO:0000259" key="6">
    <source>
        <dbReference type="PROSITE" id="PS50893"/>
    </source>
</evidence>
<feature type="compositionally biased region" description="Acidic residues" evidence="5">
    <location>
        <begin position="310"/>
        <end position="331"/>
    </location>
</feature>
<dbReference type="Proteomes" id="UP000053433">
    <property type="component" value="Unassembled WGS sequence"/>
</dbReference>
<comment type="caution">
    <text evidence="7">The sequence shown here is derived from an EMBL/GenBank/DDBJ whole genome shotgun (WGS) entry which is preliminary data.</text>
</comment>
<dbReference type="InterPro" id="IPR003593">
    <property type="entry name" value="AAA+_ATPase"/>
</dbReference>
<evidence type="ECO:0000313" key="12">
    <source>
        <dbReference type="Proteomes" id="UP000053433"/>
    </source>
</evidence>
<dbReference type="PANTHER" id="PTHR43335:SF4">
    <property type="entry name" value="ABC TRANSPORTER, ATP-BINDING PROTEIN"/>
    <property type="match status" value="1"/>
</dbReference>
<dbReference type="Proteomes" id="UP000472755">
    <property type="component" value="Unassembled WGS sequence"/>
</dbReference>
<proteinExistence type="inferred from homology"/>
<evidence type="ECO:0000313" key="8">
    <source>
        <dbReference type="EMBL" id="KUE77361.1"/>
    </source>
</evidence>
<evidence type="ECO:0000256" key="2">
    <source>
        <dbReference type="ARBA" id="ARBA00022448"/>
    </source>
</evidence>
<keyword evidence="3" id="KW-0547">Nucleotide-binding</keyword>
<comment type="similarity">
    <text evidence="1">Belongs to the ABC transporter superfamily.</text>
</comment>
<dbReference type="PATRIC" id="fig|1550024.3.peg.4168"/>
<dbReference type="CDD" id="cd03230">
    <property type="entry name" value="ABC_DR_subfamily_A"/>
    <property type="match status" value="1"/>
</dbReference>
<sequence>MITVKELTKRYGAHTAVDALSFTVDKGQIYGLLGPNGAGKSTTMNIITGYISATDGTAEIDGCDIFDSPAEARAKIGYLPEQPPLYTDMTPREYLAFAAELKGLPREQRKAAVEQCMERTNIADVADRLIRNLSKGYRQRVGLACALLGDPPVIILDEPTVGLDPKQIIEIRELIRSLGQEHTVLLSSHILSEVNAVCDKVLIMSHGKLVACDTPENLTAHAAGHAALRITVLGTQEAVQAALSPLLEQGAQAVEFVPCEEENAVTARIVCSGGADLRAPAGIALAGAGLAVLRMDAETTSLEDVFLELTGDEPEAGEEETSGRADEDEDGTAAQAALEMAGDAPEEIASEEESTAHAHQPENGEEERK</sequence>
<dbReference type="EMBL" id="VUNJ01000001">
    <property type="protein sequence ID" value="MST90505.1"/>
    <property type="molecule type" value="Genomic_DNA"/>
</dbReference>
<evidence type="ECO:0000256" key="5">
    <source>
        <dbReference type="SAM" id="MobiDB-lite"/>
    </source>
</evidence>